<name>A0ABN9SDK4_9DINO</name>
<accession>A0ABN9SDK4</accession>
<feature type="region of interest" description="Disordered" evidence="1">
    <location>
        <begin position="259"/>
        <end position="292"/>
    </location>
</feature>
<reference evidence="3" key="1">
    <citation type="submission" date="2023-10" db="EMBL/GenBank/DDBJ databases">
        <authorList>
            <person name="Chen Y."/>
            <person name="Shah S."/>
            <person name="Dougan E. K."/>
            <person name="Thang M."/>
            <person name="Chan C."/>
        </authorList>
    </citation>
    <scope>NUCLEOTIDE SEQUENCE [LARGE SCALE GENOMIC DNA]</scope>
</reference>
<comment type="caution">
    <text evidence="3">The sequence shown here is derived from an EMBL/GenBank/DDBJ whole genome shotgun (WGS) entry which is preliminary data.</text>
</comment>
<feature type="transmembrane region" description="Helical" evidence="2">
    <location>
        <begin position="565"/>
        <end position="586"/>
    </location>
</feature>
<feature type="region of interest" description="Disordered" evidence="1">
    <location>
        <begin position="356"/>
        <end position="391"/>
    </location>
</feature>
<gene>
    <name evidence="3" type="ORF">PCOR1329_LOCUS28302</name>
</gene>
<proteinExistence type="predicted"/>
<keyword evidence="2" id="KW-0812">Transmembrane</keyword>
<organism evidence="3 4">
    <name type="scientific">Prorocentrum cordatum</name>
    <dbReference type="NCBI Taxonomy" id="2364126"/>
    <lineage>
        <taxon>Eukaryota</taxon>
        <taxon>Sar</taxon>
        <taxon>Alveolata</taxon>
        <taxon>Dinophyceae</taxon>
        <taxon>Prorocentrales</taxon>
        <taxon>Prorocentraceae</taxon>
        <taxon>Prorocentrum</taxon>
    </lineage>
</organism>
<feature type="compositionally biased region" description="Basic and acidic residues" evidence="1">
    <location>
        <begin position="259"/>
        <end position="270"/>
    </location>
</feature>
<evidence type="ECO:0000256" key="2">
    <source>
        <dbReference type="SAM" id="Phobius"/>
    </source>
</evidence>
<evidence type="ECO:0000313" key="4">
    <source>
        <dbReference type="Proteomes" id="UP001189429"/>
    </source>
</evidence>
<keyword evidence="2" id="KW-0472">Membrane</keyword>
<keyword evidence="4" id="KW-1185">Reference proteome</keyword>
<dbReference type="Proteomes" id="UP001189429">
    <property type="component" value="Unassembled WGS sequence"/>
</dbReference>
<feature type="region of interest" description="Disordered" evidence="1">
    <location>
        <begin position="420"/>
        <end position="442"/>
    </location>
</feature>
<protein>
    <submittedName>
        <fullName evidence="3">Uncharacterized protein</fullName>
    </submittedName>
</protein>
<keyword evidence="2" id="KW-1133">Transmembrane helix</keyword>
<feature type="compositionally biased region" description="Low complexity" evidence="1">
    <location>
        <begin position="371"/>
        <end position="388"/>
    </location>
</feature>
<dbReference type="EMBL" id="CAUYUJ010010413">
    <property type="protein sequence ID" value="CAK0829309.1"/>
    <property type="molecule type" value="Genomic_DNA"/>
</dbReference>
<feature type="transmembrane region" description="Helical" evidence="2">
    <location>
        <begin position="492"/>
        <end position="517"/>
    </location>
</feature>
<sequence>MPPKGSGHTWVLAAAVLQATPHAHLPTPDNTVAEQTRAKARAAESQQPDATAADVASAAPAGQVDAEEFSACNSGAAAGGERAQVRTARGCRNGCVAPRCCILLADKKMATCRRAWEIASCRAASAAFHEINVGGCYFHVRAAVRKHVVDLGSRKRCGENADFRLRVGELCALAFLPVEDAADWVETLAAEFPNEELELPAFFEKTWACETPARARAQKAPAFPMDTRNFHRRTLDKKFFATNAADITEIAVEGEKKLRESTRARGDKHCNLARGPPSPGGSDGVPGSASEAPALATSGIGVVDVQRALDAQDAQEAAQETPMDIDVVRPASENYDDLDGNAVAVPVDTGNGFLFDGNNGGHAAPSDEAVGGPAARGPECGGPAPAAADIERPAPDLCADPFLTSGAGGGATGLNSSAGGSSGLGAGSAAEEGGGDGSAQEGTAAYSGGSGGCFLAMVMVWQAVALSHHSSSFPGSIFTGEHKSGMTPSCEMLFWVTNWSLFLSIFMIAMDGVLLIAGRTRGIEGCLQVVKLGEGVAHTLKIFIAVMGIWVVAFKVKSEETVGCAELYSCAWWCFVGFLLIPWPACGPLSSAGSSSPG</sequence>
<feature type="region of interest" description="Disordered" evidence="1">
    <location>
        <begin position="39"/>
        <end position="58"/>
    </location>
</feature>
<evidence type="ECO:0000256" key="1">
    <source>
        <dbReference type="SAM" id="MobiDB-lite"/>
    </source>
</evidence>
<feature type="transmembrane region" description="Helical" evidence="2">
    <location>
        <begin position="529"/>
        <end position="553"/>
    </location>
</feature>
<evidence type="ECO:0000313" key="3">
    <source>
        <dbReference type="EMBL" id="CAK0829309.1"/>
    </source>
</evidence>